<dbReference type="RefSeq" id="WP_083972048.1">
    <property type="nucleotide sequence ID" value="NZ_BBRC01000016.1"/>
</dbReference>
<protein>
    <submittedName>
        <fullName evidence="3">Ribosomal protein S18 acetylase RimI-like enzyme</fullName>
    </submittedName>
</protein>
<evidence type="ECO:0000313" key="3">
    <source>
        <dbReference type="EMBL" id="NYI40821.1"/>
    </source>
</evidence>
<dbReference type="GO" id="GO:0008080">
    <property type="term" value="F:N-acetyltransferase activity"/>
    <property type="evidence" value="ECO:0007669"/>
    <property type="project" value="InterPro"/>
</dbReference>
<dbReference type="InterPro" id="IPR016181">
    <property type="entry name" value="Acyl_CoA_acyltransferase"/>
</dbReference>
<proteinExistence type="predicted"/>
<gene>
    <name evidence="3" type="ORF">BKA03_000940</name>
</gene>
<evidence type="ECO:0000256" key="1">
    <source>
        <dbReference type="ARBA" id="ARBA00022679"/>
    </source>
</evidence>
<dbReference type="PANTHER" id="PTHR13947:SF37">
    <property type="entry name" value="LD18367P"/>
    <property type="match status" value="1"/>
</dbReference>
<dbReference type="PANTHER" id="PTHR13947">
    <property type="entry name" value="GNAT FAMILY N-ACETYLTRANSFERASE"/>
    <property type="match status" value="1"/>
</dbReference>
<dbReference type="Proteomes" id="UP000547973">
    <property type="component" value="Unassembled WGS sequence"/>
</dbReference>
<name>A0A7Y9Z8Z8_9MICO</name>
<keyword evidence="1" id="KW-0808">Transferase</keyword>
<dbReference type="AlphaFoldDB" id="A0A7Y9Z8Z8"/>
<organism evidence="3 4">
    <name type="scientific">Demequina lutea</name>
    <dbReference type="NCBI Taxonomy" id="431489"/>
    <lineage>
        <taxon>Bacteria</taxon>
        <taxon>Bacillati</taxon>
        <taxon>Actinomycetota</taxon>
        <taxon>Actinomycetes</taxon>
        <taxon>Micrococcales</taxon>
        <taxon>Demequinaceae</taxon>
        <taxon>Demequina</taxon>
    </lineage>
</organism>
<dbReference type="OrthoDB" id="273614at2"/>
<comment type="caution">
    <text evidence="3">The sequence shown here is derived from an EMBL/GenBank/DDBJ whole genome shotgun (WGS) entry which is preliminary data.</text>
</comment>
<dbReference type="SUPFAM" id="SSF55729">
    <property type="entry name" value="Acyl-CoA N-acyltransferases (Nat)"/>
    <property type="match status" value="1"/>
</dbReference>
<dbReference type="CDD" id="cd04301">
    <property type="entry name" value="NAT_SF"/>
    <property type="match status" value="1"/>
</dbReference>
<dbReference type="Gene3D" id="3.40.630.30">
    <property type="match status" value="1"/>
</dbReference>
<keyword evidence="3" id="KW-0687">Ribonucleoprotein</keyword>
<dbReference type="GO" id="GO:0005840">
    <property type="term" value="C:ribosome"/>
    <property type="evidence" value="ECO:0007669"/>
    <property type="project" value="UniProtKB-KW"/>
</dbReference>
<accession>A0A7Y9Z8Z8</accession>
<dbReference type="PROSITE" id="PS51186">
    <property type="entry name" value="GNAT"/>
    <property type="match status" value="1"/>
</dbReference>
<sequence>MTLAVRVVEPSELGRLQEIGELTALAYLADGLIDNAHPYVPQLRDASARAEHALLLAIFDGGAGEGKIVGTLTLVPPGSKFAELAQRDEFELRMLAVSPMERGRGIGGELTRAALDMAVERGARRVVLSTMDTMHAAHRLYERIGFLRREDLDWVVVDNPDGSVSQVNLAEDPSCAQDGVKLLGYSWEPAQ</sequence>
<evidence type="ECO:0000313" key="4">
    <source>
        <dbReference type="Proteomes" id="UP000547973"/>
    </source>
</evidence>
<evidence type="ECO:0000259" key="2">
    <source>
        <dbReference type="PROSITE" id="PS51186"/>
    </source>
</evidence>
<feature type="domain" description="N-acetyltransferase" evidence="2">
    <location>
        <begin position="3"/>
        <end position="163"/>
    </location>
</feature>
<dbReference type="EMBL" id="JACBZO010000001">
    <property type="protein sequence ID" value="NYI40821.1"/>
    <property type="molecule type" value="Genomic_DNA"/>
</dbReference>
<reference evidence="3 4" key="1">
    <citation type="submission" date="2020-07" db="EMBL/GenBank/DDBJ databases">
        <title>Sequencing the genomes of 1000 actinobacteria strains.</title>
        <authorList>
            <person name="Klenk H.-P."/>
        </authorList>
    </citation>
    <scope>NUCLEOTIDE SEQUENCE [LARGE SCALE GENOMIC DNA]</scope>
    <source>
        <strain evidence="3 4">DSM 19970</strain>
    </source>
</reference>
<dbReference type="Pfam" id="PF00583">
    <property type="entry name" value="Acetyltransf_1"/>
    <property type="match status" value="1"/>
</dbReference>
<dbReference type="InterPro" id="IPR050769">
    <property type="entry name" value="NAT_camello-type"/>
</dbReference>
<dbReference type="InterPro" id="IPR000182">
    <property type="entry name" value="GNAT_dom"/>
</dbReference>
<keyword evidence="4" id="KW-1185">Reference proteome</keyword>
<keyword evidence="3" id="KW-0689">Ribosomal protein</keyword>